<accession>A0A8J6TC13</accession>
<proteinExistence type="predicted"/>
<keyword evidence="1" id="KW-0732">Signal</keyword>
<sequence>MAMIVTSLFLFIISSSYAYASQSTITEAEGYACMGEDRSRRQTEQAALEAAKRNAIEFASTYMTSETHIKDFELEKDLVSAYANATVKIIKELEKSWYKDANAGDCFRIKIKVEVIPDEKAMDKVSKRNDVVDNPSAPLHVRLWTDKKEYERGDRMRIYIKGNKPFYASVIYMDAAGKMVQILPNPYRNDNYFQGGTIYEIPSGKDRFDLEISPPFGEENITVYASTSPLGEIDLHSQGGVYFVKTKASDIGARTRGIKLTGKSTGKSSYASEFYENNAEVKTRSAK</sequence>
<reference evidence="3 4" key="1">
    <citation type="submission" date="2020-08" db="EMBL/GenBank/DDBJ databases">
        <title>Bridging the membrane lipid divide: bacteria of the FCB group superphylum have the potential to synthesize archaeal ether lipids.</title>
        <authorList>
            <person name="Villanueva L."/>
            <person name="Von Meijenfeldt F.A.B."/>
            <person name="Westbye A.B."/>
            <person name="Yadav S."/>
            <person name="Hopmans E.C."/>
            <person name="Dutilh B.E."/>
            <person name="Sinninghe Damste J.S."/>
        </authorList>
    </citation>
    <scope>NUCLEOTIDE SEQUENCE [LARGE SCALE GENOMIC DNA]</scope>
    <source>
        <strain evidence="3">NIOZ-UU82</strain>
    </source>
</reference>
<dbReference type="PANTHER" id="PTHR36194:SF1">
    <property type="entry name" value="S-LAYER-LIKE PROTEIN"/>
    <property type="match status" value="1"/>
</dbReference>
<dbReference type="Proteomes" id="UP000603545">
    <property type="component" value="Unassembled WGS sequence"/>
</dbReference>
<evidence type="ECO:0000313" key="3">
    <source>
        <dbReference type="EMBL" id="MBC8199573.1"/>
    </source>
</evidence>
<feature type="chain" id="PRO_5035328419" evidence="1">
    <location>
        <begin position="21"/>
        <end position="287"/>
    </location>
</feature>
<protein>
    <submittedName>
        <fullName evidence="3">DUF4384 domain-containing protein</fullName>
    </submittedName>
</protein>
<evidence type="ECO:0000256" key="1">
    <source>
        <dbReference type="SAM" id="SignalP"/>
    </source>
</evidence>
<organism evidence="3 4">
    <name type="scientific">Candidatus Desulfaltia bathyphila</name>
    <dbReference type="NCBI Taxonomy" id="2841697"/>
    <lineage>
        <taxon>Bacteria</taxon>
        <taxon>Pseudomonadati</taxon>
        <taxon>Thermodesulfobacteriota</taxon>
        <taxon>Desulfobacteria</taxon>
        <taxon>Desulfobacterales</taxon>
        <taxon>Desulfobacterales incertae sedis</taxon>
        <taxon>Candidatus Desulfaltia</taxon>
    </lineage>
</organism>
<evidence type="ECO:0000259" key="2">
    <source>
        <dbReference type="Pfam" id="PF14326"/>
    </source>
</evidence>
<name>A0A8J6TC13_9BACT</name>
<comment type="caution">
    <text evidence="3">The sequence shown here is derived from an EMBL/GenBank/DDBJ whole genome shotgun (WGS) entry which is preliminary data.</text>
</comment>
<dbReference type="InterPro" id="IPR025493">
    <property type="entry name" value="DUF4384"/>
</dbReference>
<dbReference type="EMBL" id="JACNLL010000056">
    <property type="protein sequence ID" value="MBC8199573.1"/>
    <property type="molecule type" value="Genomic_DNA"/>
</dbReference>
<evidence type="ECO:0000313" key="4">
    <source>
        <dbReference type="Proteomes" id="UP000603545"/>
    </source>
</evidence>
<dbReference type="Pfam" id="PF14326">
    <property type="entry name" value="DUF4384"/>
    <property type="match status" value="1"/>
</dbReference>
<dbReference type="PANTHER" id="PTHR36194">
    <property type="entry name" value="S-LAYER-LIKE PROTEIN"/>
    <property type="match status" value="1"/>
</dbReference>
<dbReference type="AlphaFoldDB" id="A0A8J6TC13"/>
<gene>
    <name evidence="3" type="ORF">H8E80_05955</name>
</gene>
<feature type="signal peptide" evidence="1">
    <location>
        <begin position="1"/>
        <end position="20"/>
    </location>
</feature>
<feature type="domain" description="DUF4384" evidence="2">
    <location>
        <begin position="150"/>
        <end position="229"/>
    </location>
</feature>